<dbReference type="GO" id="GO:0045436">
    <property type="term" value="F:lycopene beta cyclase activity"/>
    <property type="evidence" value="ECO:0007669"/>
    <property type="project" value="UniProtKB-ARBA"/>
</dbReference>
<evidence type="ECO:0000256" key="3">
    <source>
        <dbReference type="ARBA" id="ARBA00022692"/>
    </source>
</evidence>
<dbReference type="RefSeq" id="WP_267782914.1">
    <property type="nucleotide sequence ID" value="NZ_CP113089.1"/>
</dbReference>
<feature type="transmembrane region" description="Helical" evidence="8">
    <location>
        <begin position="36"/>
        <end position="60"/>
    </location>
</feature>
<evidence type="ECO:0000256" key="6">
    <source>
        <dbReference type="ARBA" id="ARBA00023136"/>
    </source>
</evidence>
<feature type="transmembrane region" description="Helical" evidence="8">
    <location>
        <begin position="6"/>
        <end position="24"/>
    </location>
</feature>
<dbReference type="KEGG" id="mdb:OVN18_04465"/>
<gene>
    <name evidence="9" type="ORF">OVN18_04465</name>
</gene>
<dbReference type="AlphaFoldDB" id="A0A9E8MN44"/>
<sequence>MGFSYLIALLVSITGMVVLDRRFGLFFWRDARRASIVLPLGVAFFLLWDVLGIALGIFFRGQTQFMTGVLVGTELPIEEVFFLTLLCYNTMNAYGAAVLLLERRRATRSRAGSAAG</sequence>
<dbReference type="InterPro" id="IPR017825">
    <property type="entry name" value="Lycopene_cyclase_dom"/>
</dbReference>
<name>A0A9E8MN44_9MICO</name>
<protein>
    <submittedName>
        <fullName evidence="9">Lycopene cyclase domain-containing protein</fullName>
    </submittedName>
</protein>
<evidence type="ECO:0000256" key="4">
    <source>
        <dbReference type="ARBA" id="ARBA00022746"/>
    </source>
</evidence>
<evidence type="ECO:0000256" key="1">
    <source>
        <dbReference type="ARBA" id="ARBA00004141"/>
    </source>
</evidence>
<evidence type="ECO:0000313" key="9">
    <source>
        <dbReference type="EMBL" id="WAB82705.1"/>
    </source>
</evidence>
<keyword evidence="6 8" id="KW-0472">Membrane</keyword>
<dbReference type="GO" id="GO:0016020">
    <property type="term" value="C:membrane"/>
    <property type="evidence" value="ECO:0007669"/>
    <property type="project" value="UniProtKB-SubCell"/>
</dbReference>
<feature type="transmembrane region" description="Helical" evidence="8">
    <location>
        <begin position="80"/>
        <end position="101"/>
    </location>
</feature>
<evidence type="ECO:0000256" key="7">
    <source>
        <dbReference type="ARBA" id="ARBA00023235"/>
    </source>
</evidence>
<keyword evidence="3 8" id="KW-0812">Transmembrane</keyword>
<evidence type="ECO:0000256" key="2">
    <source>
        <dbReference type="ARBA" id="ARBA00004829"/>
    </source>
</evidence>
<keyword evidence="5 8" id="KW-1133">Transmembrane helix</keyword>
<dbReference type="Proteomes" id="UP001164706">
    <property type="component" value="Chromosome"/>
</dbReference>
<dbReference type="GO" id="GO:0016872">
    <property type="term" value="F:intramolecular lyase activity"/>
    <property type="evidence" value="ECO:0007669"/>
    <property type="project" value="InterPro"/>
</dbReference>
<dbReference type="NCBIfam" id="TIGR03462">
    <property type="entry name" value="CarR_dom_SF"/>
    <property type="match status" value="1"/>
</dbReference>
<evidence type="ECO:0000256" key="5">
    <source>
        <dbReference type="ARBA" id="ARBA00022989"/>
    </source>
</evidence>
<comment type="pathway">
    <text evidence="2">Carotenoid biosynthesis.</text>
</comment>
<keyword evidence="4" id="KW-0125">Carotenoid biosynthesis</keyword>
<reference evidence="9" key="1">
    <citation type="submission" date="2022-11" db="EMBL/GenBank/DDBJ databases">
        <title>Description of Microcella daejonensis nov. sp, isolated from riverside soil.</title>
        <authorList>
            <person name="Molina K.M."/>
            <person name="Kim S.B."/>
        </authorList>
    </citation>
    <scope>NUCLEOTIDE SEQUENCE</scope>
    <source>
        <strain evidence="9">MMS21-STM12</strain>
    </source>
</reference>
<accession>A0A9E8MN44</accession>
<organism evidence="9 10">
    <name type="scientific">Microcella daejeonensis</name>
    <dbReference type="NCBI Taxonomy" id="2994971"/>
    <lineage>
        <taxon>Bacteria</taxon>
        <taxon>Bacillati</taxon>
        <taxon>Actinomycetota</taxon>
        <taxon>Actinomycetes</taxon>
        <taxon>Micrococcales</taxon>
        <taxon>Microbacteriaceae</taxon>
        <taxon>Microcella</taxon>
    </lineage>
</organism>
<comment type="subcellular location">
    <subcellularLocation>
        <location evidence="1">Membrane</location>
        <topology evidence="1">Multi-pass membrane protein</topology>
    </subcellularLocation>
</comment>
<evidence type="ECO:0000313" key="10">
    <source>
        <dbReference type="Proteomes" id="UP001164706"/>
    </source>
</evidence>
<dbReference type="EMBL" id="CP113089">
    <property type="protein sequence ID" value="WAB82705.1"/>
    <property type="molecule type" value="Genomic_DNA"/>
</dbReference>
<proteinExistence type="predicted"/>
<keyword evidence="10" id="KW-1185">Reference proteome</keyword>
<dbReference type="GO" id="GO:0016117">
    <property type="term" value="P:carotenoid biosynthetic process"/>
    <property type="evidence" value="ECO:0007669"/>
    <property type="project" value="UniProtKB-KW"/>
</dbReference>
<evidence type="ECO:0000256" key="8">
    <source>
        <dbReference type="SAM" id="Phobius"/>
    </source>
</evidence>
<keyword evidence="7" id="KW-0413">Isomerase</keyword>